<protein>
    <recommendedName>
        <fullName evidence="12">Galactose-3-O-sulfotransferase 2-like</fullName>
    </recommendedName>
</protein>
<keyword evidence="6 10" id="KW-1133">Transmembrane helix</keyword>
<evidence type="ECO:0000256" key="10">
    <source>
        <dbReference type="SAM" id="Phobius"/>
    </source>
</evidence>
<evidence type="ECO:0000256" key="5">
    <source>
        <dbReference type="ARBA" id="ARBA00022968"/>
    </source>
</evidence>
<evidence type="ECO:0000256" key="7">
    <source>
        <dbReference type="ARBA" id="ARBA00023034"/>
    </source>
</evidence>
<keyword evidence="4 10" id="KW-0812">Transmembrane</keyword>
<comment type="subcellular location">
    <subcellularLocation>
        <location evidence="1">Golgi apparatus membrane</location>
        <topology evidence="1">Single-pass type II membrane protein</topology>
    </subcellularLocation>
</comment>
<evidence type="ECO:0000256" key="3">
    <source>
        <dbReference type="ARBA" id="ARBA00022679"/>
    </source>
</evidence>
<evidence type="ECO:0000256" key="2">
    <source>
        <dbReference type="ARBA" id="ARBA00008124"/>
    </source>
</evidence>
<evidence type="ECO:0000256" key="8">
    <source>
        <dbReference type="ARBA" id="ARBA00023136"/>
    </source>
</evidence>
<sequence length="446" mass="52343">MTPTIDHGVGFTSIFIVGFIFIIWRAGNPLQNYNITRPLDLKVQDGNGEEHREETKVGRNIWPYFGADLPTNRTKLKRCTTSVKHFVFIKVYKTGSTTVCVMLYRFGYVNGLNFVLPRVPVNVGWPHYLRAEDYLPLKDGYHFDALVDHTVYHRRIIDNLMPADTAFIAMLRYPLHHLKSVFSWYKVPGQLNLKDARNPLETFLRNSRRYQENSILKELPTEPRSSSLTRNFMAYDLGYPPGLADDMDMAQVYVQRLDSELDLVMILEYLDESLVLLKRTMCWSIRDILYDTFNEAIGYRYNMDLTPDMDANYRKWSKVDYLLYEHFNNSLWKRISQEGDDFHQEVEHFVSVNSQVKSFCEKKRNDQIVIPASKWDAHALSVNQSFCHLLQTTRMTFYKAILKRQRSKLLFIDYGIKPVSRKRKARTIKKRKKSKSDILSGKIVRT</sequence>
<name>C3XZS3_BRAFL</name>
<feature type="transmembrane region" description="Helical" evidence="10">
    <location>
        <begin position="7"/>
        <end position="27"/>
    </location>
</feature>
<comment type="similarity">
    <text evidence="2">Belongs to the galactose-3-O-sulfotransferase family.</text>
</comment>
<dbReference type="STRING" id="7739.C3XZS3"/>
<accession>C3XZS3</accession>
<keyword evidence="5" id="KW-0735">Signal-anchor</keyword>
<keyword evidence="7" id="KW-0333">Golgi apparatus</keyword>
<dbReference type="GO" id="GO:0001733">
    <property type="term" value="F:galactosylceramide sulfotransferase activity"/>
    <property type="evidence" value="ECO:0007669"/>
    <property type="project" value="InterPro"/>
</dbReference>
<evidence type="ECO:0000256" key="4">
    <source>
        <dbReference type="ARBA" id="ARBA00022692"/>
    </source>
</evidence>
<dbReference type="PANTHER" id="PTHR14647:SF87">
    <property type="entry name" value="PUTATIVE-RELATED"/>
    <property type="match status" value="1"/>
</dbReference>
<dbReference type="GO" id="GO:0009247">
    <property type="term" value="P:glycolipid biosynthetic process"/>
    <property type="evidence" value="ECO:0007669"/>
    <property type="project" value="InterPro"/>
</dbReference>
<dbReference type="AlphaFoldDB" id="C3XZS3"/>
<evidence type="ECO:0000313" key="11">
    <source>
        <dbReference type="EMBL" id="EEN66471.1"/>
    </source>
</evidence>
<keyword evidence="8 10" id="KW-0472">Membrane</keyword>
<dbReference type="InterPro" id="IPR009729">
    <property type="entry name" value="Gal-3-0_sulfotransfrase"/>
</dbReference>
<dbReference type="Pfam" id="PF06990">
    <property type="entry name" value="Gal-3-0_sulfotr"/>
    <property type="match status" value="1"/>
</dbReference>
<evidence type="ECO:0008006" key="12">
    <source>
        <dbReference type="Google" id="ProtNLM"/>
    </source>
</evidence>
<evidence type="ECO:0000256" key="6">
    <source>
        <dbReference type="ARBA" id="ARBA00022989"/>
    </source>
</evidence>
<reference evidence="11" key="1">
    <citation type="journal article" date="2008" name="Nature">
        <title>The amphioxus genome and the evolution of the chordate karyotype.</title>
        <authorList>
            <consortium name="US DOE Joint Genome Institute (JGI-PGF)"/>
            <person name="Putnam N.H."/>
            <person name="Butts T."/>
            <person name="Ferrier D.E.K."/>
            <person name="Furlong R.F."/>
            <person name="Hellsten U."/>
            <person name="Kawashima T."/>
            <person name="Robinson-Rechavi M."/>
            <person name="Shoguchi E."/>
            <person name="Terry A."/>
            <person name="Yu J.-K."/>
            <person name="Benito-Gutierrez E.L."/>
            <person name="Dubchak I."/>
            <person name="Garcia-Fernandez J."/>
            <person name="Gibson-Brown J.J."/>
            <person name="Grigoriev I.V."/>
            <person name="Horton A.C."/>
            <person name="de Jong P.J."/>
            <person name="Jurka J."/>
            <person name="Kapitonov V.V."/>
            <person name="Kohara Y."/>
            <person name="Kuroki Y."/>
            <person name="Lindquist E."/>
            <person name="Lucas S."/>
            <person name="Osoegawa K."/>
            <person name="Pennacchio L.A."/>
            <person name="Salamov A.A."/>
            <person name="Satou Y."/>
            <person name="Sauka-Spengler T."/>
            <person name="Schmutz J."/>
            <person name="Shin-I T."/>
            <person name="Toyoda A."/>
            <person name="Bronner-Fraser M."/>
            <person name="Fujiyama A."/>
            <person name="Holland L.Z."/>
            <person name="Holland P.W.H."/>
            <person name="Satoh N."/>
            <person name="Rokhsar D.S."/>
        </authorList>
    </citation>
    <scope>NUCLEOTIDE SEQUENCE [LARGE SCALE GENOMIC DNA]</scope>
    <source>
        <strain evidence="11">S238N-H82</strain>
        <tissue evidence="11">Testes</tissue>
    </source>
</reference>
<keyword evidence="9" id="KW-0325">Glycoprotein</keyword>
<dbReference type="EMBL" id="GG666476">
    <property type="protein sequence ID" value="EEN66471.1"/>
    <property type="molecule type" value="Genomic_DNA"/>
</dbReference>
<proteinExistence type="inferred from homology"/>
<dbReference type="eggNOG" id="ENOG502QTXT">
    <property type="taxonomic scope" value="Eukaryota"/>
</dbReference>
<evidence type="ECO:0000256" key="1">
    <source>
        <dbReference type="ARBA" id="ARBA00004323"/>
    </source>
</evidence>
<dbReference type="PANTHER" id="PTHR14647">
    <property type="entry name" value="GALACTOSE-3-O-SULFOTRANSFERASE"/>
    <property type="match status" value="1"/>
</dbReference>
<dbReference type="InParanoid" id="C3XZS3"/>
<dbReference type="SUPFAM" id="SSF52540">
    <property type="entry name" value="P-loop containing nucleoside triphosphate hydrolases"/>
    <property type="match status" value="1"/>
</dbReference>
<dbReference type="InterPro" id="IPR027417">
    <property type="entry name" value="P-loop_NTPase"/>
</dbReference>
<keyword evidence="3" id="KW-0808">Transferase</keyword>
<evidence type="ECO:0000256" key="9">
    <source>
        <dbReference type="ARBA" id="ARBA00023180"/>
    </source>
</evidence>
<gene>
    <name evidence="11" type="ORF">BRAFLDRAFT_85600</name>
</gene>
<dbReference type="GO" id="GO:0000139">
    <property type="term" value="C:Golgi membrane"/>
    <property type="evidence" value="ECO:0007669"/>
    <property type="project" value="UniProtKB-SubCell"/>
</dbReference>
<organism>
    <name type="scientific">Branchiostoma floridae</name>
    <name type="common">Florida lancelet</name>
    <name type="synonym">Amphioxus</name>
    <dbReference type="NCBI Taxonomy" id="7739"/>
    <lineage>
        <taxon>Eukaryota</taxon>
        <taxon>Metazoa</taxon>
        <taxon>Chordata</taxon>
        <taxon>Cephalochordata</taxon>
        <taxon>Leptocardii</taxon>
        <taxon>Amphioxiformes</taxon>
        <taxon>Branchiostomatidae</taxon>
        <taxon>Branchiostoma</taxon>
    </lineage>
</organism>
<dbReference type="Gene3D" id="3.40.50.300">
    <property type="entry name" value="P-loop containing nucleotide triphosphate hydrolases"/>
    <property type="match status" value="1"/>
</dbReference>